<comment type="caution">
    <text evidence="1">The sequence shown here is derived from an EMBL/GenBank/DDBJ whole genome shotgun (WGS) entry which is preliminary data.</text>
</comment>
<organism evidence="1 2">
    <name type="scientific">Candidatus Komeilibacteria bacterium RIFCSPLOWO2_02_FULL_48_11</name>
    <dbReference type="NCBI Taxonomy" id="1798553"/>
    <lineage>
        <taxon>Bacteria</taxon>
        <taxon>Candidatus Komeiliibacteriota</taxon>
    </lineage>
</organism>
<dbReference type="InterPro" id="IPR013321">
    <property type="entry name" value="Arc_rbn_hlx_hlx"/>
</dbReference>
<protein>
    <recommendedName>
        <fullName evidence="3">Ribbon-helix-helix protein CopG domain-containing protein</fullName>
    </recommendedName>
</protein>
<proteinExistence type="predicted"/>
<dbReference type="Proteomes" id="UP000178109">
    <property type="component" value="Unassembled WGS sequence"/>
</dbReference>
<dbReference type="Gene3D" id="1.10.1220.10">
    <property type="entry name" value="Met repressor-like"/>
    <property type="match status" value="1"/>
</dbReference>
<reference evidence="1 2" key="1">
    <citation type="journal article" date="2016" name="Nat. Commun.">
        <title>Thousands of microbial genomes shed light on interconnected biogeochemical processes in an aquifer system.</title>
        <authorList>
            <person name="Anantharaman K."/>
            <person name="Brown C.T."/>
            <person name="Hug L.A."/>
            <person name="Sharon I."/>
            <person name="Castelle C.J."/>
            <person name="Probst A.J."/>
            <person name="Thomas B.C."/>
            <person name="Singh A."/>
            <person name="Wilkins M.J."/>
            <person name="Karaoz U."/>
            <person name="Brodie E.L."/>
            <person name="Williams K.H."/>
            <person name="Hubbard S.S."/>
            <person name="Banfield J.F."/>
        </authorList>
    </citation>
    <scope>NUCLEOTIDE SEQUENCE [LARGE SCALE GENOMIC DNA]</scope>
</reference>
<sequence>MNRAQTKTRQRVNITLSPETLRLIDRATDRGNRSGFISQAVRFYARQLGKNNLRQQLRERAIVRAEHDLATAQDWFPLENEVWFPEEKSI</sequence>
<accession>A0A1G2BSI9</accession>
<dbReference type="EMBL" id="MHKO01000044">
    <property type="protein sequence ID" value="OGY91529.1"/>
    <property type="molecule type" value="Genomic_DNA"/>
</dbReference>
<dbReference type="GO" id="GO:0006355">
    <property type="term" value="P:regulation of DNA-templated transcription"/>
    <property type="evidence" value="ECO:0007669"/>
    <property type="project" value="InterPro"/>
</dbReference>
<evidence type="ECO:0000313" key="1">
    <source>
        <dbReference type="EMBL" id="OGY91529.1"/>
    </source>
</evidence>
<gene>
    <name evidence="1" type="ORF">A3H70_05380</name>
</gene>
<dbReference type="STRING" id="1798553.A3H70_05380"/>
<evidence type="ECO:0008006" key="3">
    <source>
        <dbReference type="Google" id="ProtNLM"/>
    </source>
</evidence>
<dbReference type="AlphaFoldDB" id="A0A1G2BSI9"/>
<name>A0A1G2BSI9_9BACT</name>
<evidence type="ECO:0000313" key="2">
    <source>
        <dbReference type="Proteomes" id="UP000178109"/>
    </source>
</evidence>